<dbReference type="Pfam" id="PF04265">
    <property type="entry name" value="TPK_B1_binding"/>
    <property type="match status" value="1"/>
</dbReference>
<dbReference type="Proteomes" id="UP001159427">
    <property type="component" value="Unassembled WGS sequence"/>
</dbReference>
<evidence type="ECO:0000313" key="10">
    <source>
        <dbReference type="Proteomes" id="UP001159427"/>
    </source>
</evidence>
<evidence type="ECO:0000313" key="9">
    <source>
        <dbReference type="EMBL" id="CAH3029706.1"/>
    </source>
</evidence>
<keyword evidence="5 7" id="KW-0418">Kinase</keyword>
<feature type="domain" description="Thiamin pyrophosphokinase thiamin-binding" evidence="8">
    <location>
        <begin position="179"/>
        <end position="246"/>
    </location>
</feature>
<dbReference type="NCBIfam" id="TIGR01378">
    <property type="entry name" value="thi_PPkinase"/>
    <property type="match status" value="1"/>
</dbReference>
<keyword evidence="10" id="KW-1185">Reference proteome</keyword>
<dbReference type="InterPro" id="IPR036371">
    <property type="entry name" value="TPK_B1-bd_sf"/>
</dbReference>
<dbReference type="SUPFAM" id="SSF63862">
    <property type="entry name" value="Thiamin pyrophosphokinase, substrate-binding domain"/>
    <property type="match status" value="1"/>
</dbReference>
<accession>A0ABN8MM53</accession>
<organism evidence="9 10">
    <name type="scientific">Porites evermanni</name>
    <dbReference type="NCBI Taxonomy" id="104178"/>
    <lineage>
        <taxon>Eukaryota</taxon>
        <taxon>Metazoa</taxon>
        <taxon>Cnidaria</taxon>
        <taxon>Anthozoa</taxon>
        <taxon>Hexacorallia</taxon>
        <taxon>Scleractinia</taxon>
        <taxon>Fungiina</taxon>
        <taxon>Poritidae</taxon>
        <taxon>Porites</taxon>
    </lineage>
</organism>
<comment type="catalytic activity">
    <reaction evidence="7">
        <text>thiamine + ATP = thiamine diphosphate + AMP + H(+)</text>
        <dbReference type="Rhea" id="RHEA:11576"/>
        <dbReference type="ChEBI" id="CHEBI:15378"/>
        <dbReference type="ChEBI" id="CHEBI:18385"/>
        <dbReference type="ChEBI" id="CHEBI:30616"/>
        <dbReference type="ChEBI" id="CHEBI:58937"/>
        <dbReference type="ChEBI" id="CHEBI:456215"/>
    </reaction>
</comment>
<keyword evidence="6 7" id="KW-0067">ATP-binding</keyword>
<keyword evidence="4 7" id="KW-0547">Nucleotide-binding</keyword>
<evidence type="ECO:0000256" key="6">
    <source>
        <dbReference type="ARBA" id="ARBA00022840"/>
    </source>
</evidence>
<dbReference type="Gene3D" id="2.60.120.320">
    <property type="entry name" value="Thiamin pyrophosphokinase, thiamin-binding domain"/>
    <property type="match status" value="1"/>
</dbReference>
<dbReference type="InterPro" id="IPR006282">
    <property type="entry name" value="Thi_PPkinase"/>
</dbReference>
<evidence type="ECO:0000256" key="4">
    <source>
        <dbReference type="ARBA" id="ARBA00022741"/>
    </source>
</evidence>
<dbReference type="InterPro" id="IPR016966">
    <property type="entry name" value="Thiamin_pyrophosphokinase_euk"/>
</dbReference>
<evidence type="ECO:0000256" key="5">
    <source>
        <dbReference type="ARBA" id="ARBA00022777"/>
    </source>
</evidence>
<reference evidence="9 10" key="1">
    <citation type="submission" date="2022-05" db="EMBL/GenBank/DDBJ databases">
        <authorList>
            <consortium name="Genoscope - CEA"/>
            <person name="William W."/>
        </authorList>
    </citation>
    <scope>NUCLEOTIDE SEQUENCE [LARGE SCALE GENOMIC DNA]</scope>
</reference>
<dbReference type="PANTHER" id="PTHR13622:SF8">
    <property type="entry name" value="THIAMIN PYROPHOSPHOKINASE 1"/>
    <property type="match status" value="1"/>
</dbReference>
<dbReference type="InterPro" id="IPR036759">
    <property type="entry name" value="TPK_catalytic_sf"/>
</dbReference>
<comment type="pathway">
    <text evidence="1 7">Cofactor biosynthesis; thiamine diphosphate biosynthesis; thiamine diphosphate from thiamine: step 1/1.</text>
</comment>
<dbReference type="PANTHER" id="PTHR13622">
    <property type="entry name" value="THIAMIN PYROPHOSPHOKINASE"/>
    <property type="match status" value="1"/>
</dbReference>
<dbReference type="SUPFAM" id="SSF63999">
    <property type="entry name" value="Thiamin pyrophosphokinase, catalytic domain"/>
    <property type="match status" value="1"/>
</dbReference>
<dbReference type="Gene3D" id="3.40.50.10240">
    <property type="entry name" value="Thiamin pyrophosphokinase, catalytic domain"/>
    <property type="match status" value="1"/>
</dbReference>
<dbReference type="Pfam" id="PF04263">
    <property type="entry name" value="TPK_catalytic"/>
    <property type="match status" value="1"/>
</dbReference>
<gene>
    <name evidence="9" type="ORF">PEVE_00036603</name>
</gene>
<dbReference type="InterPro" id="IPR007373">
    <property type="entry name" value="Thiamin_PyroPKinase_B1-bd"/>
</dbReference>
<dbReference type="EMBL" id="CALNXI010000588">
    <property type="protein sequence ID" value="CAH3029706.1"/>
    <property type="molecule type" value="Genomic_DNA"/>
</dbReference>
<dbReference type="PIRSF" id="PIRSF031057">
    <property type="entry name" value="Thiamin_pyrophosphokinase"/>
    <property type="match status" value="1"/>
</dbReference>
<evidence type="ECO:0000256" key="3">
    <source>
        <dbReference type="ARBA" id="ARBA00022679"/>
    </source>
</evidence>
<comment type="similarity">
    <text evidence="2 7">Belongs to the thiamine pyrophosphokinase family.</text>
</comment>
<protein>
    <recommendedName>
        <fullName evidence="7">Thiamine pyrophosphokinase</fullName>
        <ecNumber evidence="7">2.7.6.2</ecNumber>
    </recommendedName>
</protein>
<evidence type="ECO:0000259" key="8">
    <source>
        <dbReference type="SMART" id="SM00983"/>
    </source>
</evidence>
<evidence type="ECO:0000256" key="7">
    <source>
        <dbReference type="PIRNR" id="PIRNR031057"/>
    </source>
</evidence>
<evidence type="ECO:0000256" key="2">
    <source>
        <dbReference type="ARBA" id="ARBA00006785"/>
    </source>
</evidence>
<proteinExistence type="inferred from homology"/>
<evidence type="ECO:0000256" key="1">
    <source>
        <dbReference type="ARBA" id="ARBA00005078"/>
    </source>
</evidence>
<dbReference type="EC" id="2.7.6.2" evidence="7"/>
<dbReference type="SMART" id="SM00983">
    <property type="entry name" value="TPK_B1_binding"/>
    <property type="match status" value="1"/>
</dbReference>
<dbReference type="InterPro" id="IPR007371">
    <property type="entry name" value="TPK_catalytic"/>
</dbReference>
<dbReference type="CDD" id="cd07995">
    <property type="entry name" value="TPK"/>
    <property type="match status" value="1"/>
</dbReference>
<comment type="caution">
    <text evidence="9">The sequence shown here is derived from an EMBL/GenBank/DDBJ whole genome shotgun (WGS) entry which is preliminary data.</text>
</comment>
<sequence>MAKHWTPLECLSDMINQETANKDEKLRLALVVVNMPLGGMADKFFHLWNTASVRACTDGAANQVFSTAGEQRERYLPDYINGDFDSITADVSNFYKEKGVEMIVTPDQDETDLTKCLRLLLMNKEHDNQFDQVVIINAFGKRLDQTIANIESLFHMTKITDKPIYLMSEESIACLLLPGKHVIHVNTGLEGDWCGLLPIGAKCTHITTTGLKWNLTDGQLEFGSLVSTSNTYEGSDPVTIEIDAAVVWTMGVK</sequence>
<name>A0ABN8MM53_9CNID</name>
<keyword evidence="3 7" id="KW-0808">Transferase</keyword>